<evidence type="ECO:0000313" key="2">
    <source>
        <dbReference type="EMBL" id="AKP50564.1"/>
    </source>
</evidence>
<dbReference type="KEGG" id="camu:CA2015_1115"/>
<gene>
    <name evidence="2" type="ORF">CA2015_1115</name>
</gene>
<reference evidence="2 3" key="1">
    <citation type="submission" date="2015-07" db="EMBL/GenBank/DDBJ databases">
        <authorList>
            <person name="Kim K.M."/>
        </authorList>
    </citation>
    <scope>NUCLEOTIDE SEQUENCE [LARGE SCALE GENOMIC DNA]</scope>
    <source>
        <strain evidence="2 3">KCTC 12363</strain>
    </source>
</reference>
<evidence type="ECO:0000313" key="3">
    <source>
        <dbReference type="Proteomes" id="UP000036520"/>
    </source>
</evidence>
<keyword evidence="1" id="KW-0472">Membrane</keyword>
<protein>
    <submittedName>
        <fullName evidence="2">Uncharacterized protein</fullName>
    </submittedName>
</protein>
<keyword evidence="1" id="KW-1133">Transmembrane helix</keyword>
<name>A0A0H4P8V1_9BACT</name>
<accession>A0A0H4P8V1</accession>
<evidence type="ECO:0000256" key="1">
    <source>
        <dbReference type="SAM" id="Phobius"/>
    </source>
</evidence>
<dbReference type="EMBL" id="CP012040">
    <property type="protein sequence ID" value="AKP50564.1"/>
    <property type="molecule type" value="Genomic_DNA"/>
</dbReference>
<keyword evidence="1" id="KW-0812">Transmembrane</keyword>
<dbReference type="AlphaFoldDB" id="A0A0H4P8V1"/>
<organism evidence="2 3">
    <name type="scientific">Cyclobacterium amurskyense</name>
    <dbReference type="NCBI Taxonomy" id="320787"/>
    <lineage>
        <taxon>Bacteria</taxon>
        <taxon>Pseudomonadati</taxon>
        <taxon>Bacteroidota</taxon>
        <taxon>Cytophagia</taxon>
        <taxon>Cytophagales</taxon>
        <taxon>Cyclobacteriaceae</taxon>
        <taxon>Cyclobacterium</taxon>
    </lineage>
</organism>
<dbReference type="Proteomes" id="UP000036520">
    <property type="component" value="Chromosome"/>
</dbReference>
<sequence length="51" mass="5727">MLSLLTIFLGILLLILMITVEDEPGAIPLLLIIIGTVWYFINKSKIKKQSV</sequence>
<keyword evidence="3" id="KW-1185">Reference proteome</keyword>
<proteinExistence type="predicted"/>
<feature type="transmembrane region" description="Helical" evidence="1">
    <location>
        <begin position="27"/>
        <end position="42"/>
    </location>
</feature>